<evidence type="ECO:0000256" key="4">
    <source>
        <dbReference type="ARBA" id="ARBA00022496"/>
    </source>
</evidence>
<dbReference type="OrthoDB" id="7192131at2"/>
<keyword evidence="6" id="KW-0408">Iron</keyword>
<evidence type="ECO:0000256" key="6">
    <source>
        <dbReference type="ARBA" id="ARBA00023004"/>
    </source>
</evidence>
<evidence type="ECO:0000256" key="2">
    <source>
        <dbReference type="ARBA" id="ARBA00022448"/>
    </source>
</evidence>
<dbReference type="GO" id="GO:0006826">
    <property type="term" value="P:iron ion transport"/>
    <property type="evidence" value="ECO:0007669"/>
    <property type="project" value="UniProtKB-KW"/>
</dbReference>
<keyword evidence="3 11" id="KW-1134">Transmembrane beta strand</keyword>
<evidence type="ECO:0000313" key="17">
    <source>
        <dbReference type="Proteomes" id="UP000265366"/>
    </source>
</evidence>
<dbReference type="Proteomes" id="UP000265366">
    <property type="component" value="Unassembled WGS sequence"/>
</dbReference>
<sequence>MTPRNFARAAGLGTVSLVALAVAAPALAQDAAKANDDMIIVTANKRAQDMQDVSVAVSAVGGELLADRGISNLSDIQAAVPSVTFGNDFNQAKVFIRGVGANTSTTGSSTGVAMHVDGAYVARAEAQLTSMFDLERVEVLRGPQGSLYGRNAVGGSINLITKKPTDYLTVDAQFTLGNYETKSAEVGIGGPITDGIMFRLAGRVDERAGYGVDPVHGWDVDDSSRKMVRGQLLFDFDQGWDLLLSAEYFAQDDNSGAVHYFAPAFPGVARLAPIGTGGFAANPRDLSSDEPPSVNTETYSLSANLGIDLSDSLRLTNLANYRKFDSQLIQDLDTSAVVNQLPNATTMQVRTIDAEQFSNELQLAIDTDFVTGVAGLYYFNERQKPRDTVGFSSTTGMPGNINTLATRPVGLDGAPPSAALIGSVSLADALYMCGFRPGASPNRVCLRSNLGTEAYAAFGQLNFDMGKFGLDGVSIKLGGRWSHEEVDSRNPSIILTANANPAAAAVIVTTNEGTFRERTFEDFTPEAGISWAPNTDMLFYYTYSEGFKAGSGENAAGSTTIVDPESVVNHEIGAKLQLFDRMLTLNLAGYTYNLKGLQINKTVGGGPAGFKTIFENAAETSATGFEADFSFRPVDIFRLSGGLSYTDSKYDDFVTQDPLDPRNVEQPGQANYDPVTNPDPTAFGAPCSPDALNANGPCNIQLAGNPTRNTPEWSYNLRAELDASQDLMGGTLTIAGDMYGRSDVFFTEFHRLVEGSEAYTMFDASLRWEDNNGGLYALAYVRNIGDTLRRSSTFALSTGRVIGATYLPPRTYGLTLGYRF</sequence>
<dbReference type="InterPro" id="IPR037066">
    <property type="entry name" value="Plug_dom_sf"/>
</dbReference>
<dbReference type="InterPro" id="IPR039426">
    <property type="entry name" value="TonB-dep_rcpt-like"/>
</dbReference>
<keyword evidence="7" id="KW-0406">Ion transport</keyword>
<keyword evidence="4" id="KW-0410">Iron transport</keyword>
<dbReference type="InterPro" id="IPR036942">
    <property type="entry name" value="Beta-barrel_TonB_sf"/>
</dbReference>
<dbReference type="InterPro" id="IPR000531">
    <property type="entry name" value="Beta-barrel_TonB"/>
</dbReference>
<evidence type="ECO:0000259" key="14">
    <source>
        <dbReference type="Pfam" id="PF00593"/>
    </source>
</evidence>
<keyword evidence="5 11" id="KW-0812">Transmembrane</keyword>
<accession>A0A3A1P8F0</accession>
<evidence type="ECO:0000256" key="11">
    <source>
        <dbReference type="PROSITE-ProRule" id="PRU01360"/>
    </source>
</evidence>
<protein>
    <submittedName>
        <fullName evidence="16">TonB-dependent receptor</fullName>
    </submittedName>
</protein>
<dbReference type="RefSeq" id="WP_119592615.1">
    <property type="nucleotide sequence ID" value="NZ_QXFM01000074.1"/>
</dbReference>
<evidence type="ECO:0000256" key="10">
    <source>
        <dbReference type="ARBA" id="ARBA00023237"/>
    </source>
</evidence>
<dbReference type="InterPro" id="IPR012910">
    <property type="entry name" value="Plug_dom"/>
</dbReference>
<feature type="domain" description="TonB-dependent receptor-like beta-barrel" evidence="14">
    <location>
        <begin position="251"/>
        <end position="771"/>
    </location>
</feature>
<organism evidence="16 17">
    <name type="scientific">Aurantiacibacter xanthus</name>
    <dbReference type="NCBI Taxonomy" id="1784712"/>
    <lineage>
        <taxon>Bacteria</taxon>
        <taxon>Pseudomonadati</taxon>
        <taxon>Pseudomonadota</taxon>
        <taxon>Alphaproteobacteria</taxon>
        <taxon>Sphingomonadales</taxon>
        <taxon>Erythrobacteraceae</taxon>
        <taxon>Aurantiacibacter</taxon>
    </lineage>
</organism>
<keyword evidence="13" id="KW-0732">Signal</keyword>
<feature type="domain" description="TonB-dependent receptor plug" evidence="15">
    <location>
        <begin position="50"/>
        <end position="155"/>
    </location>
</feature>
<keyword evidence="8 12" id="KW-0798">TonB box</keyword>
<keyword evidence="9 11" id="KW-0472">Membrane</keyword>
<dbReference type="PANTHER" id="PTHR32552">
    <property type="entry name" value="FERRICHROME IRON RECEPTOR-RELATED"/>
    <property type="match status" value="1"/>
</dbReference>
<evidence type="ECO:0000259" key="15">
    <source>
        <dbReference type="Pfam" id="PF07715"/>
    </source>
</evidence>
<gene>
    <name evidence="16" type="ORF">D2V17_08360</name>
</gene>
<proteinExistence type="inferred from homology"/>
<dbReference type="Pfam" id="PF07715">
    <property type="entry name" value="Plug"/>
    <property type="match status" value="1"/>
</dbReference>
<dbReference type="Gene3D" id="2.170.130.10">
    <property type="entry name" value="TonB-dependent receptor, plug domain"/>
    <property type="match status" value="1"/>
</dbReference>
<evidence type="ECO:0000256" key="3">
    <source>
        <dbReference type="ARBA" id="ARBA00022452"/>
    </source>
</evidence>
<keyword evidence="17" id="KW-1185">Reference proteome</keyword>
<name>A0A3A1P8F0_9SPHN</name>
<comment type="caution">
    <text evidence="16">The sequence shown here is derived from an EMBL/GenBank/DDBJ whole genome shotgun (WGS) entry which is preliminary data.</text>
</comment>
<dbReference type="Gene3D" id="2.40.170.20">
    <property type="entry name" value="TonB-dependent receptor, beta-barrel domain"/>
    <property type="match status" value="1"/>
</dbReference>
<dbReference type="GO" id="GO:0009279">
    <property type="term" value="C:cell outer membrane"/>
    <property type="evidence" value="ECO:0007669"/>
    <property type="project" value="UniProtKB-SubCell"/>
</dbReference>
<evidence type="ECO:0000256" key="1">
    <source>
        <dbReference type="ARBA" id="ARBA00004571"/>
    </source>
</evidence>
<feature type="chain" id="PRO_5017230208" evidence="13">
    <location>
        <begin position="29"/>
        <end position="820"/>
    </location>
</feature>
<feature type="signal peptide" evidence="13">
    <location>
        <begin position="1"/>
        <end position="28"/>
    </location>
</feature>
<dbReference type="PANTHER" id="PTHR32552:SF81">
    <property type="entry name" value="TONB-DEPENDENT OUTER MEMBRANE RECEPTOR"/>
    <property type="match status" value="1"/>
</dbReference>
<evidence type="ECO:0000256" key="12">
    <source>
        <dbReference type="RuleBase" id="RU003357"/>
    </source>
</evidence>
<evidence type="ECO:0000256" key="9">
    <source>
        <dbReference type="ARBA" id="ARBA00023136"/>
    </source>
</evidence>
<dbReference type="EMBL" id="QXFM01000074">
    <property type="protein sequence ID" value="RIV87397.1"/>
    <property type="molecule type" value="Genomic_DNA"/>
</dbReference>
<dbReference type="PROSITE" id="PS52016">
    <property type="entry name" value="TONB_DEPENDENT_REC_3"/>
    <property type="match status" value="1"/>
</dbReference>
<keyword evidence="2 11" id="KW-0813">Transport</keyword>
<dbReference type="SUPFAM" id="SSF56935">
    <property type="entry name" value="Porins"/>
    <property type="match status" value="1"/>
</dbReference>
<evidence type="ECO:0000256" key="8">
    <source>
        <dbReference type="ARBA" id="ARBA00023077"/>
    </source>
</evidence>
<keyword evidence="10 11" id="KW-0998">Cell outer membrane</keyword>
<evidence type="ECO:0000256" key="7">
    <source>
        <dbReference type="ARBA" id="ARBA00023065"/>
    </source>
</evidence>
<dbReference type="Pfam" id="PF00593">
    <property type="entry name" value="TonB_dep_Rec_b-barrel"/>
    <property type="match status" value="1"/>
</dbReference>
<comment type="subcellular location">
    <subcellularLocation>
        <location evidence="1 11">Cell outer membrane</location>
        <topology evidence="1 11">Multi-pass membrane protein</topology>
    </subcellularLocation>
</comment>
<evidence type="ECO:0000256" key="13">
    <source>
        <dbReference type="SAM" id="SignalP"/>
    </source>
</evidence>
<dbReference type="AlphaFoldDB" id="A0A3A1P8F0"/>
<evidence type="ECO:0000256" key="5">
    <source>
        <dbReference type="ARBA" id="ARBA00022692"/>
    </source>
</evidence>
<keyword evidence="16" id="KW-0675">Receptor</keyword>
<evidence type="ECO:0000313" key="16">
    <source>
        <dbReference type="EMBL" id="RIV87397.1"/>
    </source>
</evidence>
<reference evidence="16 17" key="1">
    <citation type="submission" date="2018-08" db="EMBL/GenBank/DDBJ databases">
        <title>Erythrobacter zhengii sp.nov., a bacterium isolated from deep-sea sediment.</title>
        <authorList>
            <person name="Fang C."/>
            <person name="Wu Y.-H."/>
            <person name="Sun C."/>
            <person name="Wang H."/>
            <person name="Cheng H."/>
            <person name="Meng F.-X."/>
            <person name="Wang C.-S."/>
            <person name="Xu X.-W."/>
        </authorList>
    </citation>
    <scope>NUCLEOTIDE SEQUENCE [LARGE SCALE GENOMIC DNA]</scope>
    <source>
        <strain evidence="16 17">CCTCC AB 2015396</strain>
    </source>
</reference>
<comment type="similarity">
    <text evidence="11 12">Belongs to the TonB-dependent receptor family.</text>
</comment>